<accession>W7XGR4</accession>
<evidence type="ECO:0000313" key="2">
    <source>
        <dbReference type="Proteomes" id="UP000009168"/>
    </source>
</evidence>
<sequence>MFIIQLLFNMIQVNIPSEKQNRNIFQNCLFYLKQKYPEIFENIQIVREQRFQSIIKLKKVRIKIQKLAIYLKNNQFYQQQSFQTVINKQKSQITSQGSPLFQFSKFKSFDSNESSFFKKKQQNINSNISKKQKYFPRISKLNEPSFKNDSFIDKF</sequence>
<dbReference type="GeneID" id="24441077"/>
<dbReference type="Proteomes" id="UP000009168">
    <property type="component" value="Unassembled WGS sequence"/>
</dbReference>
<keyword evidence="1" id="KW-0812">Transmembrane</keyword>
<organism evidence="1 2">
    <name type="scientific">Tetrahymena thermophila (strain SB210)</name>
    <dbReference type="NCBI Taxonomy" id="312017"/>
    <lineage>
        <taxon>Eukaryota</taxon>
        <taxon>Sar</taxon>
        <taxon>Alveolata</taxon>
        <taxon>Ciliophora</taxon>
        <taxon>Intramacronucleata</taxon>
        <taxon>Oligohymenophorea</taxon>
        <taxon>Hymenostomatida</taxon>
        <taxon>Tetrahymenina</taxon>
        <taxon>Tetrahymenidae</taxon>
        <taxon>Tetrahymena</taxon>
    </lineage>
</organism>
<dbReference type="RefSeq" id="XP_012654069.1">
    <property type="nucleotide sequence ID" value="XM_012798615.1"/>
</dbReference>
<protein>
    <submittedName>
        <fullName evidence="1">Transmembrane protein, putative</fullName>
    </submittedName>
</protein>
<evidence type="ECO:0000313" key="1">
    <source>
        <dbReference type="EMBL" id="EWS73396.1"/>
    </source>
</evidence>
<dbReference type="AlphaFoldDB" id="W7XGR4"/>
<keyword evidence="2" id="KW-1185">Reference proteome</keyword>
<dbReference type="EMBL" id="GG662633">
    <property type="protein sequence ID" value="EWS73396.1"/>
    <property type="molecule type" value="Genomic_DNA"/>
</dbReference>
<reference evidence="2" key="1">
    <citation type="journal article" date="2006" name="PLoS Biol.">
        <title>Macronuclear genome sequence of the ciliate Tetrahymena thermophila, a model eukaryote.</title>
        <authorList>
            <person name="Eisen J.A."/>
            <person name="Coyne R.S."/>
            <person name="Wu M."/>
            <person name="Wu D."/>
            <person name="Thiagarajan M."/>
            <person name="Wortman J.R."/>
            <person name="Badger J.H."/>
            <person name="Ren Q."/>
            <person name="Amedeo P."/>
            <person name="Jones K.M."/>
            <person name="Tallon L.J."/>
            <person name="Delcher A.L."/>
            <person name="Salzberg S.L."/>
            <person name="Silva J.C."/>
            <person name="Haas B.J."/>
            <person name="Majoros W.H."/>
            <person name="Farzad M."/>
            <person name="Carlton J.M."/>
            <person name="Smith R.K. Jr."/>
            <person name="Garg J."/>
            <person name="Pearlman R.E."/>
            <person name="Karrer K.M."/>
            <person name="Sun L."/>
            <person name="Manning G."/>
            <person name="Elde N.C."/>
            <person name="Turkewitz A.P."/>
            <person name="Asai D.J."/>
            <person name="Wilkes D.E."/>
            <person name="Wang Y."/>
            <person name="Cai H."/>
            <person name="Collins K."/>
            <person name="Stewart B.A."/>
            <person name="Lee S.R."/>
            <person name="Wilamowska K."/>
            <person name="Weinberg Z."/>
            <person name="Ruzzo W.L."/>
            <person name="Wloga D."/>
            <person name="Gaertig J."/>
            <person name="Frankel J."/>
            <person name="Tsao C.-C."/>
            <person name="Gorovsky M.A."/>
            <person name="Keeling P.J."/>
            <person name="Waller R.F."/>
            <person name="Patron N.J."/>
            <person name="Cherry J.M."/>
            <person name="Stover N.A."/>
            <person name="Krieger C.J."/>
            <person name="del Toro C."/>
            <person name="Ryder H.F."/>
            <person name="Williamson S.C."/>
            <person name="Barbeau R.A."/>
            <person name="Hamilton E.P."/>
            <person name="Orias E."/>
        </authorList>
    </citation>
    <scope>NUCLEOTIDE SEQUENCE [LARGE SCALE GENOMIC DNA]</scope>
    <source>
        <strain evidence="2">SB210</strain>
    </source>
</reference>
<name>W7XGR4_TETTS</name>
<dbReference type="KEGG" id="tet:TTHERM_000912201"/>
<dbReference type="InParanoid" id="W7XGR4"/>
<keyword evidence="1" id="KW-0472">Membrane</keyword>
<proteinExistence type="predicted"/>
<gene>
    <name evidence="1" type="ORF">TTHERM_000912201</name>
</gene>